<organism evidence="3 4">
    <name type="scientific">Polypedilum vanderplanki</name>
    <name type="common">Sleeping chironomid midge</name>
    <dbReference type="NCBI Taxonomy" id="319348"/>
    <lineage>
        <taxon>Eukaryota</taxon>
        <taxon>Metazoa</taxon>
        <taxon>Ecdysozoa</taxon>
        <taxon>Arthropoda</taxon>
        <taxon>Hexapoda</taxon>
        <taxon>Insecta</taxon>
        <taxon>Pterygota</taxon>
        <taxon>Neoptera</taxon>
        <taxon>Endopterygota</taxon>
        <taxon>Diptera</taxon>
        <taxon>Nematocera</taxon>
        <taxon>Chironomoidea</taxon>
        <taxon>Chironomidae</taxon>
        <taxon>Chironominae</taxon>
        <taxon>Polypedilum</taxon>
        <taxon>Polypedilum</taxon>
    </lineage>
</organism>
<proteinExistence type="predicted"/>
<dbReference type="GO" id="GO:0030010">
    <property type="term" value="P:establishment of cell polarity"/>
    <property type="evidence" value="ECO:0007669"/>
    <property type="project" value="TreeGrafter"/>
</dbReference>
<feature type="compositionally biased region" description="Low complexity" evidence="2">
    <location>
        <begin position="990"/>
        <end position="1002"/>
    </location>
</feature>
<dbReference type="GO" id="GO:0035148">
    <property type="term" value="P:tube formation"/>
    <property type="evidence" value="ECO:0007669"/>
    <property type="project" value="TreeGrafter"/>
</dbReference>
<dbReference type="PANTHER" id="PTHR34343:SF1">
    <property type="entry name" value="SEROLOGICALLY DEFINED COLON CANCER ANTIGEN 8"/>
    <property type="match status" value="1"/>
</dbReference>
<feature type="compositionally biased region" description="Polar residues" evidence="2">
    <location>
        <begin position="949"/>
        <end position="980"/>
    </location>
</feature>
<evidence type="ECO:0000256" key="2">
    <source>
        <dbReference type="SAM" id="MobiDB-lite"/>
    </source>
</evidence>
<keyword evidence="1" id="KW-0175">Coiled coil</keyword>
<feature type="coiled-coil region" evidence="1">
    <location>
        <begin position="441"/>
        <end position="539"/>
    </location>
</feature>
<dbReference type="InterPro" id="IPR031887">
    <property type="entry name" value="SDCCAG8"/>
</dbReference>
<protein>
    <submittedName>
        <fullName evidence="3">Uncharacterized protein</fullName>
    </submittedName>
</protein>
<dbReference type="Pfam" id="PF15964">
    <property type="entry name" value="CCCAP"/>
    <property type="match status" value="2"/>
</dbReference>
<sequence>MKASQGIFTKPSIKSPTHQSYLGYLTQKQLSQLNKYKKDQESDRESVISGHSNKGRRMKLRNKLNRSPNQFSHQPSASTSATMLRKKSYEFPDHHYRDAITRLKFMLADTSYTPKFSSTSSIFKSVTDDETDTTENTIIERPAIKEVSKYFPYKSFGTATSNISSYVHKPSGMTSHNLQVPLSSYTPTTIDAVVPVNTGQPPSELLNFIEKQENYIEQLENESRFCRDELNSLMTKVKDVISENENLSEHAKFDTDDVYKPYLSKTTKFTETSGPNILFESRISELEAQLAQADIDYKKLLDENAELKRKRAFGNDSFIDSSCAEAYKKQIENLQRDKSTLEDTIKKLQKKVTELKEHDAQVFSKTQKSRDLVEQANFERTQADIEIRRLKDELERQHERIRELQHETAKRIVEERANAERRYNYQVDQLGGDLTSQWEQSSKLQLDLERMKRLESDLRREIASKNNTIEELKSEIKLKTTAHLSDMAQLNSEKHSLEEEITSLRMQLERSDRQGKTEISRLLAENSSLRQRNDRADADLLHSRRENLRLCDQISNLEKEIALGDIDKSHRPKDVKTVIEEMETKHSNTVQELESMISEQRQLMEKLTDQCKNLTQKLEDTTSKHKHCKKHVRFEDEQIYDDENTCNIVHDYSLGSVLRSAKIRKIENNNFPSEEYDGFNYHVGGTTLCADYAKRAFLKASELAANDQKKCSYAHNYPSSTASASINRRRSACHQKAEKQALRQTNYELMERLKRLWDCYKEKSLDRLCNSISSNSSSTSAINNVNNKHSNTINDAIMIKTNVEFLTNRMNSASTVIAASNNGTNEAYEYSQEPIANSSSIHSSPKTYINPNSYSTTSIQPETTQYIDESNPNTNYSITNDTSSYEPTSLTATQIENIASSTTPTKSIIRTNSIKNISDTVDDTYYNVDSSSIQPSYIEPAVINNSLQRTESGEWSSRPTAQNFVSTPSMDGYQQQSTNEYEYRRESRPPSRSSSRAGSRPNSRPPSRPMSRASSQQRFYDEPEMYEQTQQQQQPKSLSRNNSQRSLTDSRPQPDPIITTRIDESYLEPSQMGPRKPSVTFKNDEYEQQSNNLQQVAEQRSPIYTTGYQQPQTIYQQEPIYTNQSYYQPQTNYQQQSEYNYNESGGGTIYSQPTYESQNDSPQYDNVYQQQYEQPVYQSEQQYYQPQPTESRRQSPENEYYQQSQPRYSESRRQSPEQQEYPGTPKRFSPPKRESPPREYDTDQILQQRQQSRDQIYGAREEIDTRKPAPASRQQSRDNISPEQIQAAKSPSPTISIAKTNPTATAAKVPTSPKRSIANARNAKGGNEQKTSRNTMGEAAATGRKSDSVQKQPAKTVSNIRGKK</sequence>
<keyword evidence="4" id="KW-1185">Reference proteome</keyword>
<name>A0A9J6C513_POLVA</name>
<feature type="coiled-coil region" evidence="1">
    <location>
        <begin position="283"/>
        <end position="411"/>
    </location>
</feature>
<feature type="coiled-coil region" evidence="1">
    <location>
        <begin position="579"/>
        <end position="624"/>
    </location>
</feature>
<gene>
    <name evidence="3" type="ORF">PVAND_006993</name>
</gene>
<feature type="region of interest" description="Disordered" evidence="2">
    <location>
        <begin position="1138"/>
        <end position="1162"/>
    </location>
</feature>
<dbReference type="GO" id="GO:0001764">
    <property type="term" value="P:neuron migration"/>
    <property type="evidence" value="ECO:0007669"/>
    <property type="project" value="TreeGrafter"/>
</dbReference>
<accession>A0A9J6C513</accession>
<dbReference type="EMBL" id="JADBJN010000002">
    <property type="protein sequence ID" value="KAG5677217.1"/>
    <property type="molecule type" value="Genomic_DNA"/>
</dbReference>
<evidence type="ECO:0000256" key="1">
    <source>
        <dbReference type="SAM" id="Coils"/>
    </source>
</evidence>
<feature type="compositionally biased region" description="Basic and acidic residues" evidence="2">
    <location>
        <begin position="36"/>
        <end position="46"/>
    </location>
</feature>
<feature type="region of interest" description="Disordered" evidence="2">
    <location>
        <begin position="1181"/>
        <end position="1364"/>
    </location>
</feature>
<feature type="compositionally biased region" description="Polar residues" evidence="2">
    <location>
        <begin position="1272"/>
        <end position="1304"/>
    </location>
</feature>
<feature type="compositionally biased region" description="Low complexity" evidence="2">
    <location>
        <begin position="1243"/>
        <end position="1256"/>
    </location>
</feature>
<feature type="coiled-coil region" evidence="1">
    <location>
        <begin position="209"/>
        <end position="236"/>
    </location>
</feature>
<evidence type="ECO:0000313" key="3">
    <source>
        <dbReference type="EMBL" id="KAG5677217.1"/>
    </source>
</evidence>
<feature type="compositionally biased region" description="Polar residues" evidence="2">
    <location>
        <begin position="1349"/>
        <end position="1364"/>
    </location>
</feature>
<evidence type="ECO:0000313" key="4">
    <source>
        <dbReference type="Proteomes" id="UP001107558"/>
    </source>
</evidence>
<dbReference type="Proteomes" id="UP001107558">
    <property type="component" value="Chromosome 2"/>
</dbReference>
<dbReference type="GO" id="GO:0005814">
    <property type="term" value="C:centriole"/>
    <property type="evidence" value="ECO:0007669"/>
    <property type="project" value="TreeGrafter"/>
</dbReference>
<comment type="caution">
    <text evidence="3">The sequence shown here is derived from an EMBL/GenBank/DDBJ whole genome shotgun (WGS) entry which is preliminary data.</text>
</comment>
<dbReference type="GO" id="GO:0005813">
    <property type="term" value="C:centrosome"/>
    <property type="evidence" value="ECO:0007669"/>
    <property type="project" value="InterPro"/>
</dbReference>
<reference evidence="3" key="1">
    <citation type="submission" date="2021-03" db="EMBL/GenBank/DDBJ databases">
        <title>Chromosome level genome of the anhydrobiotic midge Polypedilum vanderplanki.</title>
        <authorList>
            <person name="Yoshida Y."/>
            <person name="Kikawada T."/>
            <person name="Gusev O."/>
        </authorList>
    </citation>
    <scope>NUCLEOTIDE SEQUENCE</scope>
    <source>
        <strain evidence="3">NIAS01</strain>
        <tissue evidence="3">Whole body or cell culture</tissue>
    </source>
</reference>
<feature type="region of interest" description="Disordered" evidence="2">
    <location>
        <begin position="36"/>
        <end position="57"/>
    </location>
</feature>
<feature type="compositionally biased region" description="Polar residues" evidence="2">
    <location>
        <begin position="1035"/>
        <end position="1051"/>
    </location>
</feature>
<feature type="compositionally biased region" description="Basic and acidic residues" evidence="2">
    <location>
        <begin position="1231"/>
        <end position="1241"/>
    </location>
</feature>
<dbReference type="GO" id="GO:0007098">
    <property type="term" value="P:centrosome cycle"/>
    <property type="evidence" value="ECO:0007669"/>
    <property type="project" value="InterPro"/>
</dbReference>
<dbReference type="OrthoDB" id="10252347at2759"/>
<feature type="region of interest" description="Disordered" evidence="2">
    <location>
        <begin position="949"/>
        <end position="1080"/>
    </location>
</feature>
<dbReference type="PANTHER" id="PTHR34343">
    <property type="entry name" value="SEROLOGICALLY DEFINED COLON CANCER ANTIGEN 8"/>
    <property type="match status" value="1"/>
</dbReference>